<keyword evidence="2" id="KW-1003">Cell membrane</keyword>
<organism evidence="9 10">
    <name type="scientific">Pseudoxanthomonas spadix (strain BD-a59)</name>
    <dbReference type="NCBI Taxonomy" id="1045855"/>
    <lineage>
        <taxon>Bacteria</taxon>
        <taxon>Pseudomonadati</taxon>
        <taxon>Pseudomonadota</taxon>
        <taxon>Gammaproteobacteria</taxon>
        <taxon>Lysobacterales</taxon>
        <taxon>Lysobacteraceae</taxon>
        <taxon>Pseudoxanthomonas</taxon>
    </lineage>
</organism>
<dbReference type="OrthoDB" id="5940432at2"/>
<evidence type="ECO:0000256" key="7">
    <source>
        <dbReference type="SAM" id="Phobius"/>
    </source>
</evidence>
<proteinExistence type="inferred from homology"/>
<dbReference type="GO" id="GO:0022857">
    <property type="term" value="F:transmembrane transporter activity"/>
    <property type="evidence" value="ECO:0007669"/>
    <property type="project" value="TreeGrafter"/>
</dbReference>
<protein>
    <submittedName>
        <fullName evidence="9">ABC transporter</fullName>
    </submittedName>
</protein>
<reference evidence="9 10" key="1">
    <citation type="journal article" date="2012" name="J. Bacteriol.">
        <title>Complete Genome Sequence of the BTEX-Degrading Bacterium Pseudoxanthomonas spadix BD-a59.</title>
        <authorList>
            <person name="Lee S.H."/>
            <person name="Jin H.M."/>
            <person name="Lee H.J."/>
            <person name="Kim J.M."/>
            <person name="Jeon C.O."/>
        </authorList>
    </citation>
    <scope>NUCLEOTIDE SEQUENCE [LARGE SCALE GENOMIC DNA]</scope>
    <source>
        <strain evidence="9 10">BD-a59</strain>
    </source>
</reference>
<dbReference type="EMBL" id="CP003093">
    <property type="protein sequence ID" value="AER57579.1"/>
    <property type="molecule type" value="Genomic_DNA"/>
</dbReference>
<keyword evidence="4 7" id="KW-1133">Transmembrane helix</keyword>
<feature type="transmembrane region" description="Helical" evidence="7">
    <location>
        <begin position="286"/>
        <end position="313"/>
    </location>
</feature>
<dbReference type="PANTHER" id="PTHR30572:SF4">
    <property type="entry name" value="ABC TRANSPORTER PERMEASE YTRF"/>
    <property type="match status" value="1"/>
</dbReference>
<evidence type="ECO:0000256" key="4">
    <source>
        <dbReference type="ARBA" id="ARBA00022989"/>
    </source>
</evidence>
<dbReference type="HOGENOM" id="CLU_056182_0_0_6"/>
<dbReference type="Pfam" id="PF02687">
    <property type="entry name" value="FtsX"/>
    <property type="match status" value="1"/>
</dbReference>
<dbReference type="InterPro" id="IPR050250">
    <property type="entry name" value="Macrolide_Exporter_MacB"/>
</dbReference>
<dbReference type="RefSeq" id="WP_014161752.1">
    <property type="nucleotide sequence ID" value="NC_016147.2"/>
</dbReference>
<evidence type="ECO:0000256" key="2">
    <source>
        <dbReference type="ARBA" id="ARBA00022475"/>
    </source>
</evidence>
<dbReference type="PANTHER" id="PTHR30572">
    <property type="entry name" value="MEMBRANE COMPONENT OF TRANSPORTER-RELATED"/>
    <property type="match status" value="1"/>
</dbReference>
<dbReference type="AlphaFoldDB" id="G7UVB8"/>
<dbReference type="InterPro" id="IPR003838">
    <property type="entry name" value="ABC3_permease_C"/>
</dbReference>
<evidence type="ECO:0000259" key="8">
    <source>
        <dbReference type="Pfam" id="PF02687"/>
    </source>
</evidence>
<accession>G7UVB8</accession>
<evidence type="ECO:0000256" key="6">
    <source>
        <dbReference type="ARBA" id="ARBA00038076"/>
    </source>
</evidence>
<keyword evidence="10" id="KW-1185">Reference proteome</keyword>
<evidence type="ECO:0000256" key="3">
    <source>
        <dbReference type="ARBA" id="ARBA00022692"/>
    </source>
</evidence>
<evidence type="ECO:0000313" key="9">
    <source>
        <dbReference type="EMBL" id="AER57579.1"/>
    </source>
</evidence>
<gene>
    <name evidence="9" type="ordered locus">DSC_14675</name>
</gene>
<comment type="subcellular location">
    <subcellularLocation>
        <location evidence="1">Cell membrane</location>
        <topology evidence="1">Multi-pass membrane protein</topology>
    </subcellularLocation>
</comment>
<evidence type="ECO:0000256" key="5">
    <source>
        <dbReference type="ARBA" id="ARBA00023136"/>
    </source>
</evidence>
<evidence type="ECO:0000313" key="10">
    <source>
        <dbReference type="Proteomes" id="UP000005870"/>
    </source>
</evidence>
<feature type="transmembrane region" description="Helical" evidence="7">
    <location>
        <begin position="375"/>
        <end position="393"/>
    </location>
</feature>
<dbReference type="STRING" id="1045855.DSC_14675"/>
<comment type="similarity">
    <text evidence="6">Belongs to the ABC-4 integral membrane protein family.</text>
</comment>
<keyword evidence="5 7" id="KW-0472">Membrane</keyword>
<dbReference type="KEGG" id="psd:DSC_14675"/>
<dbReference type="Proteomes" id="UP000005870">
    <property type="component" value="Chromosome"/>
</dbReference>
<feature type="domain" description="ABC3 transporter permease C-terminal" evidence="8">
    <location>
        <begin position="291"/>
        <end position="403"/>
    </location>
</feature>
<sequence>MSIKHIASSVRRQRMMPILLIAQVALTCAILGNTLFLLGQRLAPMLVPDGIVRDEVLVVDQVVSTEGNWKSTDVRAARMALASIPGVRVVSQSLGVPMRQTFNLAFSLKGPTGVSLIASGFAGDHLIQALGLQLEAGRDFTAEDAVDIFGGDKDNAPPMPVIMTRALADRLFPDGGALGSVLSDPDGDSSGYRVVGIVRHLLRYQMSELDDGKSEYSMLVPTHDAGTPILSYVLRTDPDRRESVKQAIPDVLKRSFGQRIMRGIEPAVATYEDLREMGFKSRRASVWLLAVVNLVVATITAIGIASLTGYWIAQRTRQIGVRRALGATRGQILRDFLLENFLLVSAGLVLGMGLAYGTNQLLMAHYALPRLPLGYLPIGAALLWALGQFAVFWPARRAAAIEPAIATRGA</sequence>
<keyword evidence="3 7" id="KW-0812">Transmembrane</keyword>
<evidence type="ECO:0000256" key="1">
    <source>
        <dbReference type="ARBA" id="ARBA00004651"/>
    </source>
</evidence>
<dbReference type="GO" id="GO:0005886">
    <property type="term" value="C:plasma membrane"/>
    <property type="evidence" value="ECO:0007669"/>
    <property type="project" value="UniProtKB-SubCell"/>
</dbReference>
<dbReference type="eggNOG" id="COG0577">
    <property type="taxonomic scope" value="Bacteria"/>
</dbReference>
<feature type="transmembrane region" description="Helical" evidence="7">
    <location>
        <begin position="336"/>
        <end position="355"/>
    </location>
</feature>
<name>G7UVB8_PSEUP</name>